<dbReference type="PANTHER" id="PTHR43199">
    <property type="entry name" value="GLUTATHIONE HYDROLASE"/>
    <property type="match status" value="1"/>
</dbReference>
<name>A0A381NNN6_9ZZZZ</name>
<accession>A0A381NNN6</accession>
<keyword evidence="1" id="KW-0808">Transferase</keyword>
<dbReference type="InterPro" id="IPR043137">
    <property type="entry name" value="GGT_ssub_C"/>
</dbReference>
<gene>
    <name evidence="5" type="ORF">METZ01_LOCUS9070</name>
</gene>
<dbReference type="InterPro" id="IPR043138">
    <property type="entry name" value="GGT_lsub"/>
</dbReference>
<reference evidence="5" key="1">
    <citation type="submission" date="2018-05" db="EMBL/GenBank/DDBJ databases">
        <authorList>
            <person name="Lanie J.A."/>
            <person name="Ng W.-L."/>
            <person name="Kazmierczak K.M."/>
            <person name="Andrzejewski T.M."/>
            <person name="Davidsen T.M."/>
            <person name="Wayne K.J."/>
            <person name="Tettelin H."/>
            <person name="Glass J.I."/>
            <person name="Rusch D."/>
            <person name="Podicherti R."/>
            <person name="Tsui H.-C.T."/>
            <person name="Winkler M.E."/>
        </authorList>
    </citation>
    <scope>NUCLEOTIDE SEQUENCE</scope>
</reference>
<dbReference type="InterPro" id="IPR029055">
    <property type="entry name" value="Ntn_hydrolases_N"/>
</dbReference>
<dbReference type="Pfam" id="PF01019">
    <property type="entry name" value="G_glu_transpept"/>
    <property type="match status" value="1"/>
</dbReference>
<keyword evidence="2" id="KW-0378">Hydrolase</keyword>
<dbReference type="PRINTS" id="PR01210">
    <property type="entry name" value="GGTRANSPTASE"/>
</dbReference>
<evidence type="ECO:0000256" key="1">
    <source>
        <dbReference type="ARBA" id="ARBA00022679"/>
    </source>
</evidence>
<dbReference type="Gene3D" id="1.10.246.130">
    <property type="match status" value="1"/>
</dbReference>
<feature type="region of interest" description="Disordered" evidence="4">
    <location>
        <begin position="530"/>
        <end position="555"/>
    </location>
</feature>
<organism evidence="5">
    <name type="scientific">marine metagenome</name>
    <dbReference type="NCBI Taxonomy" id="408172"/>
    <lineage>
        <taxon>unclassified sequences</taxon>
        <taxon>metagenomes</taxon>
        <taxon>ecological metagenomes</taxon>
    </lineage>
</organism>
<evidence type="ECO:0000256" key="3">
    <source>
        <dbReference type="ARBA" id="ARBA00023145"/>
    </source>
</evidence>
<feature type="region of interest" description="Disordered" evidence="4">
    <location>
        <begin position="338"/>
        <end position="368"/>
    </location>
</feature>
<dbReference type="PANTHER" id="PTHR43199:SF1">
    <property type="entry name" value="GLUTATHIONE HYDROLASE PROENZYME"/>
    <property type="match status" value="1"/>
</dbReference>
<dbReference type="GO" id="GO:0016740">
    <property type="term" value="F:transferase activity"/>
    <property type="evidence" value="ECO:0007669"/>
    <property type="project" value="UniProtKB-KW"/>
</dbReference>
<sequence>MHPYRYYLILVVLPILIALSAVTAASQSLRQSGQSNAGMVSAAHPLATDAGVAILELGGNAADAAVAAGFAVAVVEPTMNSIGGRNQILIRTPDGEFHGIDGTTQAPWDYDYDTAPQASYGYPVIGVPGALAGLLKLHEEHGSLPLSTLMASAIDLAQNGFRVLPQDANRQASGLAQAKEFPGTIDAYYRGGENGYRAGELLVQPDYAKTLSLIASEGREVFYEGEIATKMAADLAANGSAVTLEAFNDYVAEDSRIVRGSYRGYELVGMGIPAAGVLSIQALQIMEEFEPSSMSEAEWFAVTGQALSLASRELRVLGTDTAAARATSKDWANQLAREVASPNNTAPTADSNSLPTLEDRGDLFGGHTTHLSTADENGMFVSLTQTLGPNMGSKVVTPGLGFLYASTLGGYLGRMEPGERVRSNICPFMVLKDGEVILVLGAAGGGMIPPAVVHAITRVIDFGMSLPQALVEPRVVAARGGGYSAETSPGIGWTTPELEEMRDLGIEVAETARTGAFGRVHGIQFDPATRTWTGAADPDWEGTARGPAMIRTRGR</sequence>
<evidence type="ECO:0000313" key="5">
    <source>
        <dbReference type="EMBL" id="SUZ56216.1"/>
    </source>
</evidence>
<dbReference type="InterPro" id="IPR051792">
    <property type="entry name" value="GGT_bact"/>
</dbReference>
<keyword evidence="3" id="KW-0865">Zymogen</keyword>
<dbReference type="AlphaFoldDB" id="A0A381NNN6"/>
<feature type="compositionally biased region" description="Polar residues" evidence="4">
    <location>
        <begin position="341"/>
        <end position="355"/>
    </location>
</feature>
<evidence type="ECO:0000256" key="4">
    <source>
        <dbReference type="SAM" id="MobiDB-lite"/>
    </source>
</evidence>
<dbReference type="GO" id="GO:0016787">
    <property type="term" value="F:hydrolase activity"/>
    <property type="evidence" value="ECO:0007669"/>
    <property type="project" value="UniProtKB-KW"/>
</dbReference>
<evidence type="ECO:0000256" key="2">
    <source>
        <dbReference type="ARBA" id="ARBA00022801"/>
    </source>
</evidence>
<proteinExistence type="predicted"/>
<dbReference type="EMBL" id="UINC01000488">
    <property type="protein sequence ID" value="SUZ56216.1"/>
    <property type="molecule type" value="Genomic_DNA"/>
</dbReference>
<dbReference type="SUPFAM" id="SSF56235">
    <property type="entry name" value="N-terminal nucleophile aminohydrolases (Ntn hydrolases)"/>
    <property type="match status" value="1"/>
</dbReference>
<protein>
    <recommendedName>
        <fullName evidence="6">Gamma-glutamyltransferase</fullName>
    </recommendedName>
</protein>
<evidence type="ECO:0008006" key="6">
    <source>
        <dbReference type="Google" id="ProtNLM"/>
    </source>
</evidence>
<dbReference type="Gene3D" id="3.60.20.40">
    <property type="match status" value="1"/>
</dbReference>